<sequence>MRLLQFDRFYQLTFFPNLFPVNCYLVENEGALTLIDCALPFSARAITQAASQIGKPITRIVLTHAHDDHVGALDSLAKEMKNVTVSVSKRDARLLAGKTDLDPDEHQTPIRGGIPKNIQIVPEHLVQNGDRIGDLLVVASPGHTPGHIALFDQKNGALFAGDAFQTRAGIAVGGQLRLLFPFPALATWSKETACQSAKRLLDLKPAYLAVGHGRVFKNPAQQMAQAITKAEQKMGAS</sequence>
<dbReference type="InterPro" id="IPR036866">
    <property type="entry name" value="RibonucZ/Hydroxyglut_hydro"/>
</dbReference>
<dbReference type="CDD" id="cd07721">
    <property type="entry name" value="yflN-like_MBL-fold"/>
    <property type="match status" value="1"/>
</dbReference>
<accession>A0ABT0M9Z5</accession>
<dbReference type="Gene3D" id="3.60.15.10">
    <property type="entry name" value="Ribonuclease Z/Hydroxyacylglutathione hydrolase-like"/>
    <property type="match status" value="1"/>
</dbReference>
<evidence type="ECO:0000313" key="2">
    <source>
        <dbReference type="EMBL" id="MCL1631694.1"/>
    </source>
</evidence>
<dbReference type="SMART" id="SM00849">
    <property type="entry name" value="Lactamase_B"/>
    <property type="match status" value="1"/>
</dbReference>
<dbReference type="PANTHER" id="PTHR42951:SF9">
    <property type="entry name" value="METAL-DEPENDENT HYDROLASE"/>
    <property type="match status" value="1"/>
</dbReference>
<name>A0ABT0M9Z5_9BACL</name>
<dbReference type="SUPFAM" id="SSF56281">
    <property type="entry name" value="Metallo-hydrolase/oxidoreductase"/>
    <property type="match status" value="1"/>
</dbReference>
<dbReference type="InterPro" id="IPR050855">
    <property type="entry name" value="NDM-1-like"/>
</dbReference>
<dbReference type="PANTHER" id="PTHR42951">
    <property type="entry name" value="METALLO-BETA-LACTAMASE DOMAIN-CONTAINING"/>
    <property type="match status" value="1"/>
</dbReference>
<feature type="domain" description="Metallo-beta-lactamase" evidence="1">
    <location>
        <begin position="20"/>
        <end position="212"/>
    </location>
</feature>
<proteinExistence type="predicted"/>
<dbReference type="Pfam" id="PF00753">
    <property type="entry name" value="Lactamase_B"/>
    <property type="match status" value="1"/>
</dbReference>
<dbReference type="Proteomes" id="UP001203004">
    <property type="component" value="Unassembled WGS sequence"/>
</dbReference>
<dbReference type="InterPro" id="IPR001279">
    <property type="entry name" value="Metallo-B-lactamas"/>
</dbReference>
<dbReference type="EMBL" id="JAMAST010000005">
    <property type="protein sequence ID" value="MCL1631694.1"/>
    <property type="molecule type" value="Genomic_DNA"/>
</dbReference>
<evidence type="ECO:0000259" key="1">
    <source>
        <dbReference type="SMART" id="SM00849"/>
    </source>
</evidence>
<comment type="caution">
    <text evidence="2">The sequence shown here is derived from an EMBL/GenBank/DDBJ whole genome shotgun (WGS) entry which is preliminary data.</text>
</comment>
<organism evidence="2 3">
    <name type="scientific">Sporolactobacillus mangiferae</name>
    <dbReference type="NCBI Taxonomy" id="2940498"/>
    <lineage>
        <taxon>Bacteria</taxon>
        <taxon>Bacillati</taxon>
        <taxon>Bacillota</taxon>
        <taxon>Bacilli</taxon>
        <taxon>Bacillales</taxon>
        <taxon>Sporolactobacillaceae</taxon>
        <taxon>Sporolactobacillus</taxon>
    </lineage>
</organism>
<reference evidence="2 3" key="1">
    <citation type="submission" date="2022-05" db="EMBL/GenBank/DDBJ databases">
        <title>Sporolactobacillus sp nov CPB3-1, isolated from tree bark (Mangifera indica L.).</title>
        <authorList>
            <person name="Phuengjayaem S."/>
            <person name="Tanasupawat S."/>
        </authorList>
    </citation>
    <scope>NUCLEOTIDE SEQUENCE [LARGE SCALE GENOMIC DNA]</scope>
    <source>
        <strain evidence="2 3">CPB3-1</strain>
    </source>
</reference>
<keyword evidence="3" id="KW-1185">Reference proteome</keyword>
<dbReference type="RefSeq" id="WP_249100185.1">
    <property type="nucleotide sequence ID" value="NZ_JAMAST010000005.1"/>
</dbReference>
<gene>
    <name evidence="2" type="ORF">M3N64_06995</name>
</gene>
<protein>
    <submittedName>
        <fullName evidence="2">MBL fold metallo-hydrolase</fullName>
    </submittedName>
</protein>
<evidence type="ECO:0000313" key="3">
    <source>
        <dbReference type="Proteomes" id="UP001203004"/>
    </source>
</evidence>